<dbReference type="InterPro" id="IPR002346">
    <property type="entry name" value="Mopterin_DH_FAD-bd"/>
</dbReference>
<keyword evidence="1" id="KW-0285">Flavoprotein</keyword>
<dbReference type="AlphaFoldDB" id="A0A174Z3D4"/>
<dbReference type="GO" id="GO:0016491">
    <property type="term" value="F:oxidoreductase activity"/>
    <property type="evidence" value="ECO:0007669"/>
    <property type="project" value="UniProtKB-KW"/>
</dbReference>
<dbReference type="PANTHER" id="PTHR42659">
    <property type="entry name" value="XANTHINE DEHYDROGENASE SUBUNIT C-RELATED"/>
    <property type="match status" value="1"/>
</dbReference>
<organism evidence="4 5">
    <name type="scientific">Lachnospira eligens</name>
    <dbReference type="NCBI Taxonomy" id="39485"/>
    <lineage>
        <taxon>Bacteria</taxon>
        <taxon>Bacillati</taxon>
        <taxon>Bacillota</taxon>
        <taxon>Clostridia</taxon>
        <taxon>Lachnospirales</taxon>
        <taxon>Lachnospiraceae</taxon>
        <taxon>Lachnospira</taxon>
    </lineage>
</organism>
<dbReference type="Proteomes" id="UP000095621">
    <property type="component" value="Unassembled WGS sequence"/>
</dbReference>
<dbReference type="InterPro" id="IPR051312">
    <property type="entry name" value="Diverse_Substr_Oxidored"/>
</dbReference>
<accession>A0A174Z3D4</accession>
<dbReference type="SUPFAM" id="SSF55447">
    <property type="entry name" value="CO dehydrogenase flavoprotein C-terminal domain-like"/>
    <property type="match status" value="1"/>
</dbReference>
<dbReference type="InterPro" id="IPR036318">
    <property type="entry name" value="FAD-bd_PCMH-like_sf"/>
</dbReference>
<proteinExistence type="predicted"/>
<feature type="domain" description="FAD-binding PCMH-type" evidence="3">
    <location>
        <begin position="1"/>
        <end position="189"/>
    </location>
</feature>
<dbReference type="Gene3D" id="3.30.465.10">
    <property type="match status" value="1"/>
</dbReference>
<dbReference type="SUPFAM" id="SSF56176">
    <property type="entry name" value="FAD-binding/transporter-associated domain-like"/>
    <property type="match status" value="1"/>
</dbReference>
<dbReference type="OrthoDB" id="9803647at2"/>
<evidence type="ECO:0000256" key="1">
    <source>
        <dbReference type="ARBA" id="ARBA00022630"/>
    </source>
</evidence>
<dbReference type="InterPro" id="IPR036683">
    <property type="entry name" value="CO_DH_flav_C_dom_sf"/>
</dbReference>
<name>A0A174Z3D4_9FIRM</name>
<keyword evidence="2" id="KW-0560">Oxidoreductase</keyword>
<gene>
    <name evidence="4" type="ORF">ERS852490_02126</name>
</gene>
<dbReference type="InterPro" id="IPR005107">
    <property type="entry name" value="CO_DH_flav_C"/>
</dbReference>
<reference evidence="4 5" key="1">
    <citation type="submission" date="2015-09" db="EMBL/GenBank/DDBJ databases">
        <authorList>
            <consortium name="Pathogen Informatics"/>
        </authorList>
    </citation>
    <scope>NUCLEOTIDE SEQUENCE [LARGE SCALE GENOMIC DNA]</scope>
    <source>
        <strain evidence="4 5">2789STDY5834875</strain>
    </source>
</reference>
<dbReference type="InterPro" id="IPR016169">
    <property type="entry name" value="FAD-bd_PCMH_sub2"/>
</dbReference>
<dbReference type="InterPro" id="IPR016166">
    <property type="entry name" value="FAD-bd_PCMH"/>
</dbReference>
<evidence type="ECO:0000313" key="4">
    <source>
        <dbReference type="EMBL" id="CUQ78481.1"/>
    </source>
</evidence>
<dbReference type="Gene3D" id="3.30.390.50">
    <property type="entry name" value="CO dehydrogenase flavoprotein, C-terminal domain"/>
    <property type="match status" value="1"/>
</dbReference>
<dbReference type="Pfam" id="PF00941">
    <property type="entry name" value="FAD_binding_5"/>
    <property type="match status" value="1"/>
</dbReference>
<protein>
    <submittedName>
        <fullName evidence="4">Putative oxidoreductase</fullName>
    </submittedName>
</protein>
<evidence type="ECO:0000259" key="3">
    <source>
        <dbReference type="PROSITE" id="PS51387"/>
    </source>
</evidence>
<dbReference type="RefSeq" id="WP_055216017.1">
    <property type="nucleotide sequence ID" value="NZ_CZBU01000004.1"/>
</dbReference>
<dbReference type="GO" id="GO:0071949">
    <property type="term" value="F:FAD binding"/>
    <property type="evidence" value="ECO:0007669"/>
    <property type="project" value="InterPro"/>
</dbReference>
<dbReference type="SMART" id="SM01092">
    <property type="entry name" value="CO_deh_flav_C"/>
    <property type="match status" value="1"/>
</dbReference>
<evidence type="ECO:0000256" key="2">
    <source>
        <dbReference type="ARBA" id="ARBA00023002"/>
    </source>
</evidence>
<sequence length="264" mass="29328">MLTIQNYKKVESLEEAYELNQKKANRIVGGMMWMRMGDNRMNTAIDMSGLGLDKIEESDEEFKIGCMTTLRQLEVHDSFNEYTDGCAKEALKHIVGVQFRNLATVGGSIYGRYGFSDVLTLLIGLDSYVELYKGGIVPLTEYADRDYDRDIVVNIIVKKRPVNMFYEAVRITETDLPVLTCAGVKFKDTGVCNICIGARPGRAIVVKDTEGILAGGINEKSVEEFSTFVKKNVPTAGNMRGSAEYRSHLAGVLAGRALQNINRD</sequence>
<dbReference type="PROSITE" id="PS51387">
    <property type="entry name" value="FAD_PCMH"/>
    <property type="match status" value="1"/>
</dbReference>
<dbReference type="EMBL" id="CZBU01000004">
    <property type="protein sequence ID" value="CUQ78481.1"/>
    <property type="molecule type" value="Genomic_DNA"/>
</dbReference>
<evidence type="ECO:0000313" key="5">
    <source>
        <dbReference type="Proteomes" id="UP000095621"/>
    </source>
</evidence>
<dbReference type="PANTHER" id="PTHR42659:SF9">
    <property type="entry name" value="XANTHINE DEHYDROGENASE FAD-BINDING SUBUNIT XDHB-RELATED"/>
    <property type="match status" value="1"/>
</dbReference>
<dbReference type="Pfam" id="PF03450">
    <property type="entry name" value="CO_deh_flav_C"/>
    <property type="match status" value="1"/>
</dbReference>